<evidence type="ECO:0000313" key="2">
    <source>
        <dbReference type="EMBL" id="MQM05356.1"/>
    </source>
</evidence>
<keyword evidence="3" id="KW-1185">Reference proteome</keyword>
<dbReference type="Proteomes" id="UP000652761">
    <property type="component" value="Unassembled WGS sequence"/>
</dbReference>
<comment type="caution">
    <text evidence="2">The sequence shown here is derived from an EMBL/GenBank/DDBJ whole genome shotgun (WGS) entry which is preliminary data.</text>
</comment>
<evidence type="ECO:0000256" key="1">
    <source>
        <dbReference type="SAM" id="MobiDB-lite"/>
    </source>
</evidence>
<sequence length="63" mass="7031">MASMRGDTFLALTGQRPHETSRLPGSLCKSESRQDPRTRFRQFSLPSDCSDEELVESDGVGQE</sequence>
<organism evidence="2 3">
    <name type="scientific">Colocasia esculenta</name>
    <name type="common">Wild taro</name>
    <name type="synonym">Arum esculentum</name>
    <dbReference type="NCBI Taxonomy" id="4460"/>
    <lineage>
        <taxon>Eukaryota</taxon>
        <taxon>Viridiplantae</taxon>
        <taxon>Streptophyta</taxon>
        <taxon>Embryophyta</taxon>
        <taxon>Tracheophyta</taxon>
        <taxon>Spermatophyta</taxon>
        <taxon>Magnoliopsida</taxon>
        <taxon>Liliopsida</taxon>
        <taxon>Araceae</taxon>
        <taxon>Aroideae</taxon>
        <taxon>Colocasieae</taxon>
        <taxon>Colocasia</taxon>
    </lineage>
</organism>
<reference evidence="2" key="1">
    <citation type="submission" date="2017-07" db="EMBL/GenBank/DDBJ databases">
        <title>Taro Niue Genome Assembly and Annotation.</title>
        <authorList>
            <person name="Atibalentja N."/>
            <person name="Keating K."/>
            <person name="Fields C.J."/>
        </authorList>
    </citation>
    <scope>NUCLEOTIDE SEQUENCE</scope>
    <source>
        <strain evidence="2">Niue_2</strain>
        <tissue evidence="2">Leaf</tissue>
    </source>
</reference>
<proteinExistence type="predicted"/>
<gene>
    <name evidence="2" type="ORF">Taro_038171</name>
</gene>
<feature type="region of interest" description="Disordered" evidence="1">
    <location>
        <begin position="1"/>
        <end position="63"/>
    </location>
</feature>
<protein>
    <submittedName>
        <fullName evidence="2">Uncharacterized protein</fullName>
    </submittedName>
</protein>
<dbReference type="AlphaFoldDB" id="A0A843WC01"/>
<dbReference type="EMBL" id="NMUH01003398">
    <property type="protein sequence ID" value="MQM05356.1"/>
    <property type="molecule type" value="Genomic_DNA"/>
</dbReference>
<accession>A0A843WC01</accession>
<name>A0A843WC01_COLES</name>
<evidence type="ECO:0000313" key="3">
    <source>
        <dbReference type="Proteomes" id="UP000652761"/>
    </source>
</evidence>